<dbReference type="PIRSF" id="PIRSF000709">
    <property type="entry name" value="6PFK_2-Ptase"/>
    <property type="match status" value="1"/>
</dbReference>
<dbReference type="AlphaFoldDB" id="A0A7X0J8R7"/>
<reference evidence="1 2" key="2">
    <citation type="submission" date="2020-08" db="EMBL/GenBank/DDBJ databases">
        <authorList>
            <person name="Partida-Martinez L."/>
            <person name="Huntemann M."/>
            <person name="Clum A."/>
            <person name="Wang J."/>
            <person name="Palaniappan K."/>
            <person name="Ritter S."/>
            <person name="Chen I.-M."/>
            <person name="Stamatis D."/>
            <person name="Reddy T."/>
            <person name="O'Malley R."/>
            <person name="Daum C."/>
            <person name="Shapiro N."/>
            <person name="Ivanova N."/>
            <person name="Kyrpides N."/>
            <person name="Woyke T."/>
        </authorList>
    </citation>
    <scope>NUCLEOTIDE SEQUENCE [LARGE SCALE GENOMIC DNA]</scope>
    <source>
        <strain evidence="1 2">AS3.13</strain>
    </source>
</reference>
<dbReference type="PANTHER" id="PTHR48100">
    <property type="entry name" value="BROAD-SPECIFICITY PHOSPHATASE YOR283W-RELATED"/>
    <property type="match status" value="1"/>
</dbReference>
<evidence type="ECO:0000313" key="1">
    <source>
        <dbReference type="EMBL" id="MBB6503143.1"/>
    </source>
</evidence>
<accession>A0A7X0J8R7</accession>
<dbReference type="Proteomes" id="UP000522313">
    <property type="component" value="Unassembled WGS sequence"/>
</dbReference>
<dbReference type="EMBL" id="JACHBT010000001">
    <property type="protein sequence ID" value="MBB6503143.1"/>
    <property type="molecule type" value="Genomic_DNA"/>
</dbReference>
<dbReference type="GO" id="GO:0005737">
    <property type="term" value="C:cytoplasm"/>
    <property type="evidence" value="ECO:0007669"/>
    <property type="project" value="TreeGrafter"/>
</dbReference>
<dbReference type="InterPro" id="IPR029033">
    <property type="entry name" value="His_PPase_superfam"/>
</dbReference>
<comment type="caution">
    <text evidence="1">The sequence shown here is derived from an EMBL/GenBank/DDBJ whole genome shotgun (WGS) entry which is preliminary data.</text>
</comment>
<dbReference type="InterPro" id="IPR050275">
    <property type="entry name" value="PGM_Phosphatase"/>
</dbReference>
<dbReference type="Pfam" id="PF00300">
    <property type="entry name" value="His_Phos_1"/>
    <property type="match status" value="1"/>
</dbReference>
<evidence type="ECO:0000313" key="2">
    <source>
        <dbReference type="Proteomes" id="UP000522313"/>
    </source>
</evidence>
<reference evidence="1 2" key="1">
    <citation type="submission" date="2020-08" db="EMBL/GenBank/DDBJ databases">
        <title>The Agave Microbiome: Exploring the role of microbial communities in plant adaptations to desert environments.</title>
        <authorList>
            <person name="Partida-Martinez L.P."/>
        </authorList>
    </citation>
    <scope>NUCLEOTIDE SEQUENCE [LARGE SCALE GENOMIC DNA]</scope>
    <source>
        <strain evidence="1 2">AS3.13</strain>
    </source>
</reference>
<name>A0A7X0J8R7_9SPHN</name>
<protein>
    <submittedName>
        <fullName evidence="1">Broad specificity phosphatase PhoE</fullName>
    </submittedName>
</protein>
<dbReference type="SUPFAM" id="SSF53254">
    <property type="entry name" value="Phosphoglycerate mutase-like"/>
    <property type="match status" value="1"/>
</dbReference>
<proteinExistence type="predicted"/>
<dbReference type="CDD" id="cd07067">
    <property type="entry name" value="HP_PGM_like"/>
    <property type="match status" value="1"/>
</dbReference>
<dbReference type="Gene3D" id="3.40.50.1240">
    <property type="entry name" value="Phosphoglycerate mutase-like"/>
    <property type="match status" value="1"/>
</dbReference>
<dbReference type="PANTHER" id="PTHR48100:SF1">
    <property type="entry name" value="HISTIDINE PHOSPHATASE FAMILY PROTEIN-RELATED"/>
    <property type="match status" value="1"/>
</dbReference>
<sequence length="175" mass="18097">MLSGRSDISLDQQGRAEAGALAGLVASRGVTRIVSSPRARTRETAAAVAAALALPVEIAAELDEIDFGDFTGRAFAALDRDADWQRWNAERATARCPDGEAMGEAVARAVGFVAGCGEGVTLCVSHCDVIRGVVAHYLGLPLDRIFSLGCDPGSVTTLSLQGEGAIVVALNERSG</sequence>
<organism evidence="1 2">
    <name type="scientific">Sphingomonas endophytica</name>
    <dbReference type="NCBI Taxonomy" id="869719"/>
    <lineage>
        <taxon>Bacteria</taxon>
        <taxon>Pseudomonadati</taxon>
        <taxon>Pseudomonadota</taxon>
        <taxon>Alphaproteobacteria</taxon>
        <taxon>Sphingomonadales</taxon>
        <taxon>Sphingomonadaceae</taxon>
        <taxon>Sphingomonas</taxon>
    </lineage>
</organism>
<dbReference type="GO" id="GO:0016791">
    <property type="term" value="F:phosphatase activity"/>
    <property type="evidence" value="ECO:0007669"/>
    <property type="project" value="TreeGrafter"/>
</dbReference>
<gene>
    <name evidence="1" type="ORF">F4693_000092</name>
</gene>
<dbReference type="InterPro" id="IPR013078">
    <property type="entry name" value="His_Pase_superF_clade-1"/>
</dbReference>